<reference evidence="2" key="2">
    <citation type="journal article" date="2014" name="ISME J.">
        <title>Microbial stratification in low pH oxic and suboxic macroscopic growths along an acid mine drainage.</title>
        <authorList>
            <person name="Mendez-Garcia C."/>
            <person name="Mesa V."/>
            <person name="Sprenger R.R."/>
            <person name="Richter M."/>
            <person name="Diez M.S."/>
            <person name="Solano J."/>
            <person name="Bargiela R."/>
            <person name="Golyshina O.V."/>
            <person name="Manteca A."/>
            <person name="Ramos J.L."/>
            <person name="Gallego J.R."/>
            <person name="Llorente I."/>
            <person name="Martins Dos Santos V.A."/>
            <person name="Jensen O.N."/>
            <person name="Pelaez A.I."/>
            <person name="Sanchez J."/>
            <person name="Ferrer M."/>
        </authorList>
    </citation>
    <scope>NUCLEOTIDE SEQUENCE</scope>
</reference>
<dbReference type="PANTHER" id="PTHR33055:SF3">
    <property type="entry name" value="PUTATIVE TRANSPOSASE FOR IS117-RELATED"/>
    <property type="match status" value="1"/>
</dbReference>
<reference evidence="2" key="1">
    <citation type="submission" date="2013-08" db="EMBL/GenBank/DDBJ databases">
        <authorList>
            <person name="Mendez C."/>
            <person name="Richter M."/>
            <person name="Ferrer M."/>
            <person name="Sanchez J."/>
        </authorList>
    </citation>
    <scope>NUCLEOTIDE SEQUENCE</scope>
</reference>
<accession>T0ZAF2</accession>
<evidence type="ECO:0000259" key="1">
    <source>
        <dbReference type="Pfam" id="PF01548"/>
    </source>
</evidence>
<feature type="domain" description="Transposase IS110-like N-terminal" evidence="1">
    <location>
        <begin position="6"/>
        <end position="114"/>
    </location>
</feature>
<dbReference type="GO" id="GO:0006313">
    <property type="term" value="P:DNA transposition"/>
    <property type="evidence" value="ECO:0007669"/>
    <property type="project" value="InterPro"/>
</dbReference>
<proteinExistence type="predicted"/>
<dbReference type="InterPro" id="IPR002525">
    <property type="entry name" value="Transp_IS110-like_N"/>
</dbReference>
<evidence type="ECO:0000313" key="2">
    <source>
        <dbReference type="EMBL" id="EQD26785.1"/>
    </source>
</evidence>
<comment type="caution">
    <text evidence="2">The sequence shown here is derived from an EMBL/GenBank/DDBJ whole genome shotgun (WGS) entry which is preliminary data.</text>
</comment>
<sequence>MSTITIGVDLAKSMFSVCAVDATGHVQRRQDLGREAFALWLAQVPAGTVVAMEACSGAHHWARRCLDYGLQPRLMAAQFVTPFRKSRTLKNDRNDAEAIATAARQGNRRFEQKQSKNRGQCVHFPPHALVLLACLRLARYFGTTPELW</sequence>
<dbReference type="InterPro" id="IPR047650">
    <property type="entry name" value="Transpos_IS110"/>
</dbReference>
<organism evidence="2">
    <name type="scientific">mine drainage metagenome</name>
    <dbReference type="NCBI Taxonomy" id="410659"/>
    <lineage>
        <taxon>unclassified sequences</taxon>
        <taxon>metagenomes</taxon>
        <taxon>ecological metagenomes</taxon>
    </lineage>
</organism>
<dbReference type="PANTHER" id="PTHR33055">
    <property type="entry name" value="TRANSPOSASE FOR INSERTION SEQUENCE ELEMENT IS1111A"/>
    <property type="match status" value="1"/>
</dbReference>
<dbReference type="AlphaFoldDB" id="T0ZAF2"/>
<dbReference type="Pfam" id="PF01548">
    <property type="entry name" value="DEDD_Tnp_IS110"/>
    <property type="match status" value="1"/>
</dbReference>
<protein>
    <submittedName>
        <fullName evidence="2">Transposase IS116/IS110/IS902 family protein</fullName>
    </submittedName>
</protein>
<name>T0ZAF2_9ZZZZ</name>
<dbReference type="EMBL" id="AUZZ01011293">
    <property type="protein sequence ID" value="EQD26785.1"/>
    <property type="molecule type" value="Genomic_DNA"/>
</dbReference>
<dbReference type="GO" id="GO:0004803">
    <property type="term" value="F:transposase activity"/>
    <property type="evidence" value="ECO:0007669"/>
    <property type="project" value="InterPro"/>
</dbReference>
<feature type="non-terminal residue" evidence="2">
    <location>
        <position position="148"/>
    </location>
</feature>
<dbReference type="GO" id="GO:0003677">
    <property type="term" value="F:DNA binding"/>
    <property type="evidence" value="ECO:0007669"/>
    <property type="project" value="InterPro"/>
</dbReference>
<gene>
    <name evidence="2" type="ORF">B2A_15508</name>
</gene>